<protein>
    <submittedName>
        <fullName evidence="1">Uncharacterized protein</fullName>
    </submittedName>
</protein>
<accession>A0A553Q2G2</accession>
<feature type="non-terminal residue" evidence="1">
    <location>
        <position position="1"/>
    </location>
</feature>
<proteinExistence type="predicted"/>
<organism evidence="1 2">
    <name type="scientific">Danionella cerebrum</name>
    <dbReference type="NCBI Taxonomy" id="2873325"/>
    <lineage>
        <taxon>Eukaryota</taxon>
        <taxon>Metazoa</taxon>
        <taxon>Chordata</taxon>
        <taxon>Craniata</taxon>
        <taxon>Vertebrata</taxon>
        <taxon>Euteleostomi</taxon>
        <taxon>Actinopterygii</taxon>
        <taxon>Neopterygii</taxon>
        <taxon>Teleostei</taxon>
        <taxon>Ostariophysi</taxon>
        <taxon>Cypriniformes</taxon>
        <taxon>Danionidae</taxon>
        <taxon>Danioninae</taxon>
        <taxon>Danionella</taxon>
    </lineage>
</organism>
<dbReference type="Proteomes" id="UP000316079">
    <property type="component" value="Unassembled WGS sequence"/>
</dbReference>
<reference evidence="1 2" key="1">
    <citation type="journal article" date="2019" name="Sci. Data">
        <title>Hybrid genome assembly and annotation of Danionella translucida.</title>
        <authorList>
            <person name="Kadobianskyi M."/>
            <person name="Schulze L."/>
            <person name="Schuelke M."/>
            <person name="Judkewitz B."/>
        </authorList>
    </citation>
    <scope>NUCLEOTIDE SEQUENCE [LARGE SCALE GENOMIC DNA]</scope>
    <source>
        <strain evidence="1 2">Bolton</strain>
    </source>
</reference>
<comment type="caution">
    <text evidence="1">The sequence shown here is derived from an EMBL/GenBank/DDBJ whole genome shotgun (WGS) entry which is preliminary data.</text>
</comment>
<dbReference type="EMBL" id="SRMA01026435">
    <property type="protein sequence ID" value="TRY84087.1"/>
    <property type="molecule type" value="Genomic_DNA"/>
</dbReference>
<sequence length="42" mass="4669">IRGVRGRARVVCDSPCFTYAQQWADADRTPSIEKCVLNTSPT</sequence>
<evidence type="ECO:0000313" key="2">
    <source>
        <dbReference type="Proteomes" id="UP000316079"/>
    </source>
</evidence>
<gene>
    <name evidence="1" type="ORF">DNTS_008932</name>
</gene>
<keyword evidence="2" id="KW-1185">Reference proteome</keyword>
<evidence type="ECO:0000313" key="1">
    <source>
        <dbReference type="EMBL" id="TRY84087.1"/>
    </source>
</evidence>
<name>A0A553Q2G2_9TELE</name>
<dbReference type="AlphaFoldDB" id="A0A553Q2G2"/>